<dbReference type="PANTHER" id="PTHR47618">
    <property type="entry name" value="BIFUNCTIONAL OLIGORIBONUCLEASE AND PAP PHOSPHATASE NRNA"/>
    <property type="match status" value="1"/>
</dbReference>
<evidence type="ECO:0000259" key="1">
    <source>
        <dbReference type="Pfam" id="PF01368"/>
    </source>
</evidence>
<dbReference type="EMBL" id="MHIH01000018">
    <property type="protein sequence ID" value="OGY47773.1"/>
    <property type="molecule type" value="Genomic_DNA"/>
</dbReference>
<dbReference type="PANTHER" id="PTHR47618:SF1">
    <property type="entry name" value="BIFUNCTIONAL OLIGORIBONUCLEASE AND PAP PHOSPHATASE NRNA"/>
    <property type="match status" value="1"/>
</dbReference>
<dbReference type="Gene3D" id="3.10.310.30">
    <property type="match status" value="1"/>
</dbReference>
<evidence type="ECO:0000313" key="2">
    <source>
        <dbReference type="EMBL" id="OGY47773.1"/>
    </source>
</evidence>
<dbReference type="Pfam" id="PF01368">
    <property type="entry name" value="DHH"/>
    <property type="match status" value="1"/>
</dbReference>
<gene>
    <name evidence="2" type="ORF">A3J62_01005</name>
</gene>
<dbReference type="Gene3D" id="3.90.1640.10">
    <property type="entry name" value="inorganic pyrophosphatase (n-terminal core)"/>
    <property type="match status" value="2"/>
</dbReference>
<proteinExistence type="predicted"/>
<dbReference type="SUPFAM" id="SSF64182">
    <property type="entry name" value="DHH phosphoesterases"/>
    <property type="match status" value="1"/>
</dbReference>
<organism evidence="2 3">
    <name type="scientific">Candidatus Buchananbacteria bacterium RIFCSPHIGHO2_02_FULL_38_8</name>
    <dbReference type="NCBI Taxonomy" id="1797538"/>
    <lineage>
        <taxon>Bacteria</taxon>
        <taxon>Candidatus Buchananiibacteriota</taxon>
    </lineage>
</organism>
<evidence type="ECO:0000313" key="3">
    <source>
        <dbReference type="Proteomes" id="UP000178747"/>
    </source>
</evidence>
<dbReference type="Proteomes" id="UP000178747">
    <property type="component" value="Unassembled WGS sequence"/>
</dbReference>
<dbReference type="InterPro" id="IPR051319">
    <property type="entry name" value="Oligoribo/pAp-PDE_c-di-AMP_PDE"/>
</dbReference>
<protein>
    <recommendedName>
        <fullName evidence="1">DDH domain-containing protein</fullName>
    </recommendedName>
</protein>
<reference evidence="2 3" key="1">
    <citation type="journal article" date="2016" name="Nat. Commun.">
        <title>Thousands of microbial genomes shed light on interconnected biogeochemical processes in an aquifer system.</title>
        <authorList>
            <person name="Anantharaman K."/>
            <person name="Brown C.T."/>
            <person name="Hug L.A."/>
            <person name="Sharon I."/>
            <person name="Castelle C.J."/>
            <person name="Probst A.J."/>
            <person name="Thomas B.C."/>
            <person name="Singh A."/>
            <person name="Wilkins M.J."/>
            <person name="Karaoz U."/>
            <person name="Brodie E.L."/>
            <person name="Williams K.H."/>
            <person name="Hubbard S.S."/>
            <person name="Banfield J.F."/>
        </authorList>
    </citation>
    <scope>NUCLEOTIDE SEQUENCE [LARGE SCALE GENOMIC DNA]</scope>
</reference>
<comment type="caution">
    <text evidence="2">The sequence shown here is derived from an EMBL/GenBank/DDBJ whole genome shotgun (WGS) entry which is preliminary data.</text>
</comment>
<sequence length="379" mass="43105">MALTEVEQIREAIKKSHHILITFRKDFSTDAVACSLALYLVLKKIDKLVDIVCDGFDLPNNLKFLPQTQTINPKLSNLQKFVINLNMNNHDEIDEFTYNLEDGKLKIYVTPRAGSFTKDDLDGESSNYKYDLIITLDTPDLDSLGKIYQNFTEFFFNTTIINIDHQPENEHFGQINFTDLNAVATAEVLFNLITNLNHNLIDKEVATYLLTGLISKTKSFKTSNVTPKTLDIASQLMALEADREAIIKSLYRSRSLATLNLWGRVLARLKSSSDHKLIWSLLTEHDFVEAKADKKDLPDVVDELISFVPGVEIVVLIYQQANKTCVLINTLKNYNALYLTKEFKSQGSKNLAEFCLVDKTLQEAENEVIERIEANLSRK</sequence>
<name>A0A1G1Y605_9BACT</name>
<dbReference type="InterPro" id="IPR001667">
    <property type="entry name" value="DDH_dom"/>
</dbReference>
<dbReference type="AlphaFoldDB" id="A0A1G1Y605"/>
<feature type="domain" description="DDH" evidence="1">
    <location>
        <begin position="19"/>
        <end position="212"/>
    </location>
</feature>
<dbReference type="InterPro" id="IPR038763">
    <property type="entry name" value="DHH_sf"/>
</dbReference>
<accession>A0A1G1Y605</accession>